<dbReference type="Proteomes" id="UP000005555">
    <property type="component" value="Unassembled WGS sequence"/>
</dbReference>
<dbReference type="EMBL" id="AAPI01000010">
    <property type="protein sequence ID" value="EAS46096.1"/>
    <property type="molecule type" value="Genomic_DNA"/>
</dbReference>
<gene>
    <name evidence="1" type="ORF">GB2207_02985</name>
</gene>
<sequence length="31" mass="3239">MVADIIDGGGAKLMAKIIVLSAVVLNKVDHF</sequence>
<name>Q1YPD9_9GAMM</name>
<organism evidence="1 2">
    <name type="scientific">gamma proteobacterium HTCC2207</name>
    <dbReference type="NCBI Taxonomy" id="314287"/>
    <lineage>
        <taxon>Bacteria</taxon>
        <taxon>Pseudomonadati</taxon>
        <taxon>Pseudomonadota</taxon>
        <taxon>Gammaproteobacteria</taxon>
        <taxon>Cellvibrionales</taxon>
        <taxon>Porticoccaceae</taxon>
        <taxon>SAR92 clade</taxon>
    </lineage>
</organism>
<dbReference type="STRING" id="314287.GB2207_02985"/>
<keyword evidence="2" id="KW-1185">Reference proteome</keyword>
<evidence type="ECO:0000313" key="1">
    <source>
        <dbReference type="EMBL" id="EAS46096.1"/>
    </source>
</evidence>
<accession>Q1YPD9</accession>
<dbReference type="HOGENOM" id="CLU_3396691_0_0_6"/>
<proteinExistence type="predicted"/>
<evidence type="ECO:0000313" key="2">
    <source>
        <dbReference type="Proteomes" id="UP000005555"/>
    </source>
</evidence>
<comment type="caution">
    <text evidence="1">The sequence shown here is derived from an EMBL/GenBank/DDBJ whole genome shotgun (WGS) entry which is preliminary data.</text>
</comment>
<reference evidence="1 2" key="1">
    <citation type="submission" date="2006-03" db="EMBL/GenBank/DDBJ databases">
        <authorList>
            <person name="Giovannoni S.J."/>
            <person name="Cho J.-C."/>
            <person name="Ferriera S."/>
            <person name="Johnson J."/>
            <person name="Kravitz S."/>
            <person name="Halpern A."/>
            <person name="Remington K."/>
            <person name="Beeson K."/>
            <person name="Tran B."/>
            <person name="Rogers Y.-H."/>
            <person name="Friedman R."/>
            <person name="Venter J.C."/>
        </authorList>
    </citation>
    <scope>NUCLEOTIDE SEQUENCE [LARGE SCALE GENOMIC DNA]</scope>
    <source>
        <strain evidence="1 2">HTCC2207</strain>
    </source>
</reference>
<dbReference type="AlphaFoldDB" id="Q1YPD9"/>
<protein>
    <submittedName>
        <fullName evidence="1">Uncharacterized protein</fullName>
    </submittedName>
</protein>